<dbReference type="RefSeq" id="WP_184653064.1">
    <property type="nucleotide sequence ID" value="NZ_JACHFR010000003.1"/>
</dbReference>
<proteinExistence type="predicted"/>
<accession>A0A840SFZ7</accession>
<dbReference type="AlphaFoldDB" id="A0A840SFZ7"/>
<gene>
    <name evidence="1" type="ORF">HNP77_002027</name>
</gene>
<reference evidence="1 2" key="1">
    <citation type="submission" date="2020-08" db="EMBL/GenBank/DDBJ databases">
        <title>Genomic Encyclopedia of Type Strains, Phase IV (KMG-IV): sequencing the most valuable type-strain genomes for metagenomic binning, comparative biology and taxonomic classification.</title>
        <authorList>
            <person name="Goeker M."/>
        </authorList>
    </citation>
    <scope>NUCLEOTIDE SEQUENCE [LARGE SCALE GENOMIC DNA]</scope>
    <source>
        <strain evidence="1 2">DSM 103679</strain>
    </source>
</reference>
<evidence type="ECO:0000313" key="1">
    <source>
        <dbReference type="EMBL" id="MBB5219645.1"/>
    </source>
</evidence>
<dbReference type="InterPro" id="IPR024523">
    <property type="entry name" value="DUF3793"/>
</dbReference>
<evidence type="ECO:0000313" key="2">
    <source>
        <dbReference type="Proteomes" id="UP000578697"/>
    </source>
</evidence>
<evidence type="ECO:0008006" key="3">
    <source>
        <dbReference type="Google" id="ProtNLM"/>
    </source>
</evidence>
<name>A0A840SFZ7_9SPIR</name>
<dbReference type="EMBL" id="JACHFR010000003">
    <property type="protein sequence ID" value="MBB5219645.1"/>
    <property type="molecule type" value="Genomic_DNA"/>
</dbReference>
<protein>
    <recommendedName>
        <fullName evidence="3">DUF3793 family protein</fullName>
    </recommendedName>
</protein>
<organism evidence="1 2">
    <name type="scientific">Treponema rectale</name>
    <dbReference type="NCBI Taxonomy" id="744512"/>
    <lineage>
        <taxon>Bacteria</taxon>
        <taxon>Pseudomonadati</taxon>
        <taxon>Spirochaetota</taxon>
        <taxon>Spirochaetia</taxon>
        <taxon>Spirochaetales</taxon>
        <taxon>Treponemataceae</taxon>
        <taxon>Treponema</taxon>
    </lineage>
</organism>
<dbReference type="Proteomes" id="UP000578697">
    <property type="component" value="Unassembled WGS sequence"/>
</dbReference>
<dbReference type="Pfam" id="PF12672">
    <property type="entry name" value="DUF3793"/>
    <property type="match status" value="1"/>
</dbReference>
<keyword evidence="2" id="KW-1185">Reference proteome</keyword>
<sequence>MSFDKVVLHLASPALCGIKPSCLFSMDEQTCRREFSRIKEWNKKLSEVGRRLVVLKTLCTFLIFAYDEKLLEKTVCNLNCIKYLESKDYPVTEGTEKLLHELFRRLCSNSSKGFPHEVGLFLGYPLEDVLAFERYGGRGCKYTGCWSVYGDVESACRKMNEYKRCSSECCELFDKGYNVVDISTKYKTNILKEVC</sequence>
<comment type="caution">
    <text evidence="1">The sequence shown here is derived from an EMBL/GenBank/DDBJ whole genome shotgun (WGS) entry which is preliminary data.</text>
</comment>